<name>X8C7L9_MYCXE</name>
<protein>
    <submittedName>
        <fullName evidence="2">Uncharacterized protein</fullName>
    </submittedName>
</protein>
<evidence type="ECO:0000256" key="1">
    <source>
        <dbReference type="SAM" id="MobiDB-lite"/>
    </source>
</evidence>
<feature type="region of interest" description="Disordered" evidence="1">
    <location>
        <begin position="1"/>
        <end position="43"/>
    </location>
</feature>
<reference evidence="2" key="1">
    <citation type="submission" date="2014-01" db="EMBL/GenBank/DDBJ databases">
        <authorList>
            <person name="Brown-Elliot B."/>
            <person name="Wallace R."/>
            <person name="Lenaerts A."/>
            <person name="Ordway D."/>
            <person name="DeGroote M.A."/>
            <person name="Parker T."/>
            <person name="Sizemore C."/>
            <person name="Tallon L.J."/>
            <person name="Sadzewicz L.K."/>
            <person name="Sengamalay N."/>
            <person name="Fraser C.M."/>
            <person name="Hine E."/>
            <person name="Shefchek K.A."/>
            <person name="Das S.P."/>
            <person name="Tettelin H."/>
        </authorList>
    </citation>
    <scope>NUCLEOTIDE SEQUENCE [LARGE SCALE GENOMIC DNA]</scope>
    <source>
        <strain evidence="2">4042</strain>
    </source>
</reference>
<comment type="caution">
    <text evidence="2">The sequence shown here is derived from an EMBL/GenBank/DDBJ whole genome shotgun (WGS) entry which is preliminary data.</text>
</comment>
<organism evidence="2">
    <name type="scientific">Mycobacterium xenopi 4042</name>
    <dbReference type="NCBI Taxonomy" id="1299334"/>
    <lineage>
        <taxon>Bacteria</taxon>
        <taxon>Bacillati</taxon>
        <taxon>Actinomycetota</taxon>
        <taxon>Actinomycetes</taxon>
        <taxon>Mycobacteriales</taxon>
        <taxon>Mycobacteriaceae</taxon>
        <taxon>Mycobacterium</taxon>
    </lineage>
</organism>
<dbReference type="PATRIC" id="fig|1299334.3.peg.3635"/>
<dbReference type="AlphaFoldDB" id="X8C7L9"/>
<sequence length="43" mass="4816">MQQVRIRALSDQLDHSRPPASAGAYRETTSLDVEEVSMRGEVE</sequence>
<dbReference type="EMBL" id="JAOB01000033">
    <property type="protein sequence ID" value="EUA52342.1"/>
    <property type="molecule type" value="Genomic_DNA"/>
</dbReference>
<gene>
    <name evidence="2" type="ORF">I553_2528</name>
</gene>
<proteinExistence type="predicted"/>
<evidence type="ECO:0000313" key="2">
    <source>
        <dbReference type="EMBL" id="EUA52342.1"/>
    </source>
</evidence>
<accession>X8C7L9</accession>